<gene>
    <name evidence="2" type="ORF">FRC98_20355</name>
</gene>
<dbReference type="AlphaFoldDB" id="A0A5C6X3G7"/>
<feature type="chain" id="PRO_5022766722" description="MipA/OmpV family protein" evidence="1">
    <location>
        <begin position="29"/>
        <end position="290"/>
    </location>
</feature>
<accession>A0A5C6X3G7</accession>
<reference evidence="2 3" key="1">
    <citation type="submission" date="2019-08" db="EMBL/GenBank/DDBJ databases">
        <title>Bradymonadales sp. TMQ4.</title>
        <authorList>
            <person name="Liang Q."/>
        </authorList>
    </citation>
    <scope>NUCLEOTIDE SEQUENCE [LARGE SCALE GENOMIC DNA]</scope>
    <source>
        <strain evidence="2 3">TMQ4</strain>
    </source>
</reference>
<dbReference type="EMBL" id="VOSM01000020">
    <property type="protein sequence ID" value="TXD33583.1"/>
    <property type="molecule type" value="Genomic_DNA"/>
</dbReference>
<sequence>MGDGRTMAKVWTGLSAAAVMGLAVTASAQETAATEDSDRGYRVWTVAELGFNSPVYHKIQFGQDGTYFDYVEEGGQDVLFPFARLSVEAKFGERHNVVFLYQPLDIQTQVLTEREVVADGAVFAEETPLNLRYGFSFYRASYMFDLIKSERTELGVGASLQIRNATISFESGDGTLRRVRRDVGPVPILKVRGRHTLENGVWFGAEIDGFYAPGQWVNGSTDTEVLGAILDASLRAGVVVTPEIDAFLNVRYLGGGADGTSSDPSGPGDGYTKNWLNLVIVSLGFNYNLI</sequence>
<feature type="signal peptide" evidence="1">
    <location>
        <begin position="1"/>
        <end position="28"/>
    </location>
</feature>
<comment type="caution">
    <text evidence="2">The sequence shown here is derived from an EMBL/GenBank/DDBJ whole genome shotgun (WGS) entry which is preliminary data.</text>
</comment>
<organism evidence="2 3">
    <name type="scientific">Lujinxingia vulgaris</name>
    <dbReference type="NCBI Taxonomy" id="2600176"/>
    <lineage>
        <taxon>Bacteria</taxon>
        <taxon>Deltaproteobacteria</taxon>
        <taxon>Bradymonadales</taxon>
        <taxon>Lujinxingiaceae</taxon>
        <taxon>Lujinxingia</taxon>
    </lineage>
</organism>
<evidence type="ECO:0000256" key="1">
    <source>
        <dbReference type="SAM" id="SignalP"/>
    </source>
</evidence>
<evidence type="ECO:0000313" key="2">
    <source>
        <dbReference type="EMBL" id="TXD33583.1"/>
    </source>
</evidence>
<evidence type="ECO:0000313" key="3">
    <source>
        <dbReference type="Proteomes" id="UP000321412"/>
    </source>
</evidence>
<protein>
    <recommendedName>
        <fullName evidence="4">MipA/OmpV family protein</fullName>
    </recommendedName>
</protein>
<keyword evidence="3" id="KW-1185">Reference proteome</keyword>
<proteinExistence type="predicted"/>
<evidence type="ECO:0008006" key="4">
    <source>
        <dbReference type="Google" id="ProtNLM"/>
    </source>
</evidence>
<dbReference type="RefSeq" id="WP_146983423.1">
    <property type="nucleotide sequence ID" value="NZ_VOSM01000020.1"/>
</dbReference>
<dbReference type="OrthoDB" id="369149at2"/>
<name>A0A5C6X3G7_9DELT</name>
<dbReference type="Proteomes" id="UP000321412">
    <property type="component" value="Unassembled WGS sequence"/>
</dbReference>
<keyword evidence="1" id="KW-0732">Signal</keyword>